<dbReference type="Gene3D" id="3.40.50.1110">
    <property type="entry name" value="SGNH hydrolase"/>
    <property type="match status" value="1"/>
</dbReference>
<evidence type="ECO:0000259" key="3">
    <source>
        <dbReference type="Pfam" id="PF13472"/>
    </source>
</evidence>
<dbReference type="InterPro" id="IPR036514">
    <property type="entry name" value="SGNH_hydro_sf"/>
</dbReference>
<dbReference type="InterPro" id="IPR013830">
    <property type="entry name" value="SGNH_hydro"/>
</dbReference>
<dbReference type="EMBL" id="WDPD01000009">
    <property type="protein sequence ID" value="KAB7460252.1"/>
    <property type="molecule type" value="Genomic_DNA"/>
</dbReference>
<keyword evidence="4" id="KW-0378">Hydrolase</keyword>
<dbReference type="Gene3D" id="2.10.270.10">
    <property type="entry name" value="Cholin Binding"/>
    <property type="match status" value="3"/>
</dbReference>
<dbReference type="Pfam" id="PF19127">
    <property type="entry name" value="Choline_bind_3"/>
    <property type="match status" value="1"/>
</dbReference>
<evidence type="ECO:0000313" key="5">
    <source>
        <dbReference type="EMBL" id="VYS73072.1"/>
    </source>
</evidence>
<feature type="signal peptide" evidence="2">
    <location>
        <begin position="1"/>
        <end position="30"/>
    </location>
</feature>
<gene>
    <name evidence="5" type="primary">toxA</name>
    <name evidence="5" type="ORF">BDLFYP24_00072</name>
    <name evidence="4" type="ORF">GBB04_08235</name>
</gene>
<dbReference type="SUPFAM" id="SSF52266">
    <property type="entry name" value="SGNH hydrolase"/>
    <property type="match status" value="1"/>
</dbReference>
<dbReference type="Proteomes" id="UP000429211">
    <property type="component" value="Unassembled WGS sequence"/>
</dbReference>
<dbReference type="AlphaFoldDB" id="A0A6N2QWU6"/>
<keyword evidence="1" id="KW-0677">Repeat</keyword>
<name>A0A6N2QWU6_9BIFI</name>
<evidence type="ECO:0000256" key="1">
    <source>
        <dbReference type="ARBA" id="ARBA00022737"/>
    </source>
</evidence>
<feature type="domain" description="SGNH hydrolase-type esterase" evidence="3">
    <location>
        <begin position="343"/>
        <end position="533"/>
    </location>
</feature>
<reference evidence="5" key="2">
    <citation type="submission" date="2019-11" db="EMBL/GenBank/DDBJ databases">
        <authorList>
            <person name="Feng L."/>
        </authorList>
    </citation>
    <scope>NUCLEOTIDE SEQUENCE</scope>
    <source>
        <strain evidence="5">BdentiumLFYP24</strain>
    </source>
</reference>
<sequence length="545" mass="61385">MHGKQAMALGAVLFSMSIGVLGLCASVAQADAETTQVPAVSAESKNGWDQGRQHYYENGEMVRSREIYDRQDGNWYWIDGDGTVARNKDVYLRSNGGKWVRYDANGHMIKGEDYRYGGWYYFDRHTGAMAKGMTFVPSNGGKWVYYDWITGKMAYGERLVNYDAAHTGWYHFDEHTGAMTHGFYYNASQHKWVCYDPVSGQMLHGQHAVNGHWYDFDDTTGAVKYGFVYHAKQQKWVFYDRRMGWMLYGEQPIDGAWYLLDANTGAVRYGWQWVGGKHVCYDWPSGKMLYGWHSVNGANYYFNTVTGALDTRRSAAIPQDTVQASAGGFGARIRQGKYHSVRILGDSIAAGVGSDETYPYTSRELFRLEGTTYYEPSSQSRMTVNDLRHYLESRGVSVTNASAPGKGSYSAYNSIGDDTLGHEDAAIVMLGANDRLRLSNVNDFTAAAESYLNRVAARYGSQNVYVIANIDTLSDPRSLTMNQENAALQQICRRHGWQYASLYSAFQTVGRTTGMPQQALYTDGIHPNRMGQEVMWRAMRQLLGL</sequence>
<feature type="chain" id="PRO_5033556163" evidence="2">
    <location>
        <begin position="31"/>
        <end position="545"/>
    </location>
</feature>
<dbReference type="Pfam" id="PF13472">
    <property type="entry name" value="Lipase_GDSL_2"/>
    <property type="match status" value="1"/>
</dbReference>
<reference evidence="4 6" key="1">
    <citation type="journal article" date="2019" name="Nat. Med.">
        <title>A library of human gut bacterial isolates paired with longitudinal multiomics data enables mechanistic microbiome research.</title>
        <authorList>
            <person name="Poyet M."/>
            <person name="Groussin M."/>
            <person name="Gibbons S.M."/>
            <person name="Avila-Pacheco J."/>
            <person name="Jiang X."/>
            <person name="Kearney S.M."/>
            <person name="Perrotta A.R."/>
            <person name="Berdy B."/>
            <person name="Zhao S."/>
            <person name="Lieberman T.D."/>
            <person name="Swanson P.K."/>
            <person name="Smith M."/>
            <person name="Roesemann S."/>
            <person name="Alexander J.E."/>
            <person name="Rich S.A."/>
            <person name="Livny J."/>
            <person name="Vlamakis H."/>
            <person name="Clish C."/>
            <person name="Bullock K."/>
            <person name="Deik A."/>
            <person name="Scott J."/>
            <person name="Pierce K.A."/>
            <person name="Xavier R.J."/>
            <person name="Alm E.J."/>
        </authorList>
    </citation>
    <scope>NUCLEOTIDE SEQUENCE [LARGE SCALE GENOMIC DNA]</scope>
    <source>
        <strain evidence="4 6">BIOML-A2</strain>
    </source>
</reference>
<organism evidence="5">
    <name type="scientific">Bifidobacterium dentium</name>
    <dbReference type="NCBI Taxonomy" id="1689"/>
    <lineage>
        <taxon>Bacteria</taxon>
        <taxon>Bacillati</taxon>
        <taxon>Actinomycetota</taxon>
        <taxon>Actinomycetes</taxon>
        <taxon>Bifidobacteriales</taxon>
        <taxon>Bifidobacteriaceae</taxon>
        <taxon>Bifidobacterium</taxon>
    </lineage>
</organism>
<dbReference type="GO" id="GO:0016787">
    <property type="term" value="F:hydrolase activity"/>
    <property type="evidence" value="ECO:0007669"/>
    <property type="project" value="UniProtKB-KW"/>
</dbReference>
<proteinExistence type="predicted"/>
<evidence type="ECO:0000313" key="4">
    <source>
        <dbReference type="EMBL" id="KAB7460252.1"/>
    </source>
</evidence>
<dbReference type="InterPro" id="IPR018337">
    <property type="entry name" value="Cell_wall/Cho-bd_repeat"/>
</dbReference>
<evidence type="ECO:0000256" key="2">
    <source>
        <dbReference type="SAM" id="SignalP"/>
    </source>
</evidence>
<dbReference type="SUPFAM" id="SSF69360">
    <property type="entry name" value="Cell wall binding repeat"/>
    <property type="match status" value="2"/>
</dbReference>
<dbReference type="RefSeq" id="WP_129880075.1">
    <property type="nucleotide sequence ID" value="NZ_CACRSP010000001.1"/>
</dbReference>
<dbReference type="EMBL" id="CACRSP010000001">
    <property type="protein sequence ID" value="VYS73072.1"/>
    <property type="molecule type" value="Genomic_DNA"/>
</dbReference>
<keyword evidence="2" id="KW-0732">Signal</keyword>
<protein>
    <submittedName>
        <fullName evidence="4">SGNH/GDSL hydrolase family protein</fullName>
    </submittedName>
    <submittedName>
        <fullName evidence="5">Toxin A</fullName>
    </submittedName>
</protein>
<accession>A0A6N2QWU6</accession>
<dbReference type="CDD" id="cd00229">
    <property type="entry name" value="SGNH_hydrolase"/>
    <property type="match status" value="1"/>
</dbReference>
<evidence type="ECO:0000313" key="6">
    <source>
        <dbReference type="Proteomes" id="UP000429211"/>
    </source>
</evidence>